<keyword evidence="3" id="KW-1185">Reference proteome</keyword>
<accession>A0ABY6N6S6</accession>
<evidence type="ECO:0000313" key="2">
    <source>
        <dbReference type="EMBL" id="UZE97828.1"/>
    </source>
</evidence>
<evidence type="ECO:0000256" key="1">
    <source>
        <dbReference type="SAM" id="SignalP"/>
    </source>
</evidence>
<gene>
    <name evidence="2" type="ORF">NKI27_08870</name>
</gene>
<feature type="chain" id="PRO_5045858350" evidence="1">
    <location>
        <begin position="27"/>
        <end position="194"/>
    </location>
</feature>
<sequence length="194" mass="21348">MFIKNNKLFKVTIALLLSIQINVVNAEEVLKLEITEETKATALNNMNYLMAQSLVKAKEKLSKDGKFYPFGAALFGGGKVRYVWADVGVEPEKLPSPALALPAIRKTLHVNAVNEQIVASAVYYILEDEKSDGTIQSKIVVELEHLPGVAVARAIEFETVNGVIMYGRAGEQEYSPKVFFKSDLVLDAGSKTEK</sequence>
<name>A0ABY6N6S6_9ALTE</name>
<protein>
    <submittedName>
        <fullName evidence="2">Uncharacterized protein</fullName>
    </submittedName>
</protein>
<organism evidence="2 3">
    <name type="scientific">Alkalimarinus alittae</name>
    <dbReference type="NCBI Taxonomy" id="2961619"/>
    <lineage>
        <taxon>Bacteria</taxon>
        <taxon>Pseudomonadati</taxon>
        <taxon>Pseudomonadota</taxon>
        <taxon>Gammaproteobacteria</taxon>
        <taxon>Alteromonadales</taxon>
        <taxon>Alteromonadaceae</taxon>
        <taxon>Alkalimarinus</taxon>
    </lineage>
</organism>
<proteinExistence type="predicted"/>
<feature type="signal peptide" evidence="1">
    <location>
        <begin position="1"/>
        <end position="26"/>
    </location>
</feature>
<dbReference type="RefSeq" id="WP_265049304.1">
    <property type="nucleotide sequence ID" value="NZ_CP100390.1"/>
</dbReference>
<keyword evidence="1" id="KW-0732">Signal</keyword>
<reference evidence="2" key="1">
    <citation type="submission" date="2022-06" db="EMBL/GenBank/DDBJ databases">
        <title>Alkalimarinus sp. nov., isolated from gut of a Alitta virens.</title>
        <authorList>
            <person name="Yang A.I."/>
            <person name="Shin N.-R."/>
        </authorList>
    </citation>
    <scope>NUCLEOTIDE SEQUENCE</scope>
    <source>
        <strain evidence="2">A2M4</strain>
    </source>
</reference>
<dbReference type="Proteomes" id="UP001163739">
    <property type="component" value="Chromosome"/>
</dbReference>
<evidence type="ECO:0000313" key="3">
    <source>
        <dbReference type="Proteomes" id="UP001163739"/>
    </source>
</evidence>
<dbReference type="EMBL" id="CP100390">
    <property type="protein sequence ID" value="UZE97828.1"/>
    <property type="molecule type" value="Genomic_DNA"/>
</dbReference>